<dbReference type="OrthoDB" id="9804944at2"/>
<organism evidence="2 3">
    <name type="scientific">Terriglobus roseus</name>
    <dbReference type="NCBI Taxonomy" id="392734"/>
    <lineage>
        <taxon>Bacteria</taxon>
        <taxon>Pseudomonadati</taxon>
        <taxon>Acidobacteriota</taxon>
        <taxon>Terriglobia</taxon>
        <taxon>Terriglobales</taxon>
        <taxon>Acidobacteriaceae</taxon>
        <taxon>Terriglobus</taxon>
    </lineage>
</organism>
<dbReference type="PROSITE" id="PS51819">
    <property type="entry name" value="VOC"/>
    <property type="match status" value="1"/>
</dbReference>
<protein>
    <recommendedName>
        <fullName evidence="1">VOC domain-containing protein</fullName>
    </recommendedName>
</protein>
<dbReference type="AlphaFoldDB" id="A0A1G7PJF2"/>
<dbReference type="RefSeq" id="WP_083346308.1">
    <property type="nucleotide sequence ID" value="NZ_LT629690.1"/>
</dbReference>
<feature type="domain" description="VOC" evidence="1">
    <location>
        <begin position="1"/>
        <end position="121"/>
    </location>
</feature>
<evidence type="ECO:0000313" key="2">
    <source>
        <dbReference type="EMBL" id="SDF86348.1"/>
    </source>
</evidence>
<accession>A0A1G7PJF2</accession>
<dbReference type="Pfam" id="PF00903">
    <property type="entry name" value="Glyoxalase"/>
    <property type="match status" value="1"/>
</dbReference>
<gene>
    <name evidence="2" type="ORF">SAMN05444167_3532</name>
</gene>
<dbReference type="SUPFAM" id="SSF54593">
    <property type="entry name" value="Glyoxalase/Bleomycin resistance protein/Dihydroxybiphenyl dioxygenase"/>
    <property type="match status" value="1"/>
</dbReference>
<dbReference type="Proteomes" id="UP000182427">
    <property type="component" value="Chromosome I"/>
</dbReference>
<dbReference type="Gene3D" id="3.10.180.10">
    <property type="entry name" value="2,3-Dihydroxybiphenyl 1,2-Dioxygenase, domain 1"/>
    <property type="match status" value="1"/>
</dbReference>
<dbReference type="InterPro" id="IPR029068">
    <property type="entry name" value="Glyas_Bleomycin-R_OHBP_Dase"/>
</dbReference>
<dbReference type="InterPro" id="IPR004360">
    <property type="entry name" value="Glyas_Fos-R_dOase_dom"/>
</dbReference>
<evidence type="ECO:0000313" key="3">
    <source>
        <dbReference type="Proteomes" id="UP000182427"/>
    </source>
</evidence>
<keyword evidence="3" id="KW-1185">Reference proteome</keyword>
<sequence length="124" mass="13397">MNGKLIGFAPITDGDRAKAFYEGILGLTFVGDDGFAVVFRSGANMVRLAKMPKVEPAQFTILGWETTSIEDDVQSLTAKGVEFSRFGFLEHDALGIWTAPGGDKVAWFKDPDGNTLSLSQHITA</sequence>
<name>A0A1G7PJF2_9BACT</name>
<dbReference type="EMBL" id="LT629690">
    <property type="protein sequence ID" value="SDF86348.1"/>
    <property type="molecule type" value="Genomic_DNA"/>
</dbReference>
<evidence type="ECO:0000259" key="1">
    <source>
        <dbReference type="PROSITE" id="PS51819"/>
    </source>
</evidence>
<reference evidence="2 3" key="1">
    <citation type="submission" date="2016-10" db="EMBL/GenBank/DDBJ databases">
        <authorList>
            <person name="de Groot N.N."/>
        </authorList>
    </citation>
    <scope>NUCLEOTIDE SEQUENCE [LARGE SCALE GENOMIC DNA]</scope>
    <source>
        <strain evidence="2 3">GAS232</strain>
    </source>
</reference>
<proteinExistence type="predicted"/>
<dbReference type="InterPro" id="IPR037523">
    <property type="entry name" value="VOC_core"/>
</dbReference>